<comment type="caution">
    <text evidence="5">The sequence shown here is derived from an EMBL/GenBank/DDBJ whole genome shotgun (WGS) entry which is preliminary data.</text>
</comment>
<dbReference type="PANTHER" id="PTHR10353">
    <property type="entry name" value="GLYCOSYL HYDROLASE"/>
    <property type="match status" value="1"/>
</dbReference>
<protein>
    <submittedName>
        <fullName evidence="5">Glycosyl hydrolase family protein</fullName>
    </submittedName>
</protein>
<dbReference type="PROSITE" id="PS00653">
    <property type="entry name" value="GLYCOSYL_HYDROL_F1_2"/>
    <property type="match status" value="1"/>
</dbReference>
<sequence length="127" mass="14314">MSDLARFPDGFLWGAATSAYQIEGSPLADGAGPNIWHRFSRRKGAIDHGDTGDAACDHYRRWAEDVRWMRELGLSAYRFSIAWARVFPEGRGALNWKGVDFYARLVDRLLESGITPAATLYHWDLPA</sequence>
<evidence type="ECO:0000256" key="1">
    <source>
        <dbReference type="ARBA" id="ARBA00010838"/>
    </source>
</evidence>
<dbReference type="AlphaFoldDB" id="A0A538U3M3"/>
<dbReference type="GO" id="GO:0008422">
    <property type="term" value="F:beta-glucosidase activity"/>
    <property type="evidence" value="ECO:0007669"/>
    <property type="project" value="TreeGrafter"/>
</dbReference>
<evidence type="ECO:0000256" key="3">
    <source>
        <dbReference type="ARBA" id="ARBA00023295"/>
    </source>
</evidence>
<evidence type="ECO:0000313" key="6">
    <source>
        <dbReference type="Proteomes" id="UP000319836"/>
    </source>
</evidence>
<dbReference type="InterPro" id="IPR017853">
    <property type="entry name" value="GH"/>
</dbReference>
<dbReference type="InterPro" id="IPR033132">
    <property type="entry name" value="GH_1_N_CS"/>
</dbReference>
<accession>A0A538U3M3</accession>
<comment type="similarity">
    <text evidence="1 4">Belongs to the glycosyl hydrolase 1 family.</text>
</comment>
<proteinExistence type="inferred from homology"/>
<dbReference type="EMBL" id="VBPA01000202">
    <property type="protein sequence ID" value="TMQ70463.1"/>
    <property type="molecule type" value="Genomic_DNA"/>
</dbReference>
<dbReference type="Gene3D" id="3.20.20.80">
    <property type="entry name" value="Glycosidases"/>
    <property type="match status" value="1"/>
</dbReference>
<evidence type="ECO:0000256" key="4">
    <source>
        <dbReference type="RuleBase" id="RU003690"/>
    </source>
</evidence>
<organism evidence="5 6">
    <name type="scientific">Eiseniibacteriota bacterium</name>
    <dbReference type="NCBI Taxonomy" id="2212470"/>
    <lineage>
        <taxon>Bacteria</taxon>
        <taxon>Candidatus Eiseniibacteriota</taxon>
    </lineage>
</organism>
<name>A0A538U3M3_UNCEI</name>
<gene>
    <name evidence="5" type="ORF">E6K80_08420</name>
</gene>
<reference evidence="5 6" key="1">
    <citation type="journal article" date="2019" name="Nat. Microbiol.">
        <title>Mediterranean grassland soil C-N compound turnover is dependent on rainfall and depth, and is mediated by genomically divergent microorganisms.</title>
        <authorList>
            <person name="Diamond S."/>
            <person name="Andeer P.F."/>
            <person name="Li Z."/>
            <person name="Crits-Christoph A."/>
            <person name="Burstein D."/>
            <person name="Anantharaman K."/>
            <person name="Lane K.R."/>
            <person name="Thomas B.C."/>
            <person name="Pan C."/>
            <person name="Northen T.R."/>
            <person name="Banfield J.F."/>
        </authorList>
    </citation>
    <scope>NUCLEOTIDE SEQUENCE [LARGE SCALE GENOMIC DNA]</scope>
    <source>
        <strain evidence="5">WS_10</strain>
    </source>
</reference>
<dbReference type="Proteomes" id="UP000319836">
    <property type="component" value="Unassembled WGS sequence"/>
</dbReference>
<dbReference type="Pfam" id="PF00232">
    <property type="entry name" value="Glyco_hydro_1"/>
    <property type="match status" value="1"/>
</dbReference>
<evidence type="ECO:0000313" key="5">
    <source>
        <dbReference type="EMBL" id="TMQ70463.1"/>
    </source>
</evidence>
<dbReference type="SUPFAM" id="SSF51445">
    <property type="entry name" value="(Trans)glycosidases"/>
    <property type="match status" value="1"/>
</dbReference>
<keyword evidence="2 5" id="KW-0378">Hydrolase</keyword>
<keyword evidence="3" id="KW-0326">Glycosidase</keyword>
<dbReference type="PANTHER" id="PTHR10353:SF36">
    <property type="entry name" value="LP05116P"/>
    <property type="match status" value="1"/>
</dbReference>
<dbReference type="GO" id="GO:0016052">
    <property type="term" value="P:carbohydrate catabolic process"/>
    <property type="evidence" value="ECO:0007669"/>
    <property type="project" value="TreeGrafter"/>
</dbReference>
<dbReference type="InterPro" id="IPR001360">
    <property type="entry name" value="Glyco_hydro_1"/>
</dbReference>
<evidence type="ECO:0000256" key="2">
    <source>
        <dbReference type="ARBA" id="ARBA00022801"/>
    </source>
</evidence>
<dbReference type="GO" id="GO:0005829">
    <property type="term" value="C:cytosol"/>
    <property type="evidence" value="ECO:0007669"/>
    <property type="project" value="TreeGrafter"/>
</dbReference>
<feature type="non-terminal residue" evidence="5">
    <location>
        <position position="127"/>
    </location>
</feature>